<protein>
    <recommendedName>
        <fullName evidence="3">Dockerin domain-containing protein</fullName>
    </recommendedName>
</protein>
<organism evidence="2">
    <name type="scientific">marine sediment metagenome</name>
    <dbReference type="NCBI Taxonomy" id="412755"/>
    <lineage>
        <taxon>unclassified sequences</taxon>
        <taxon>metagenomes</taxon>
        <taxon>ecological metagenomes</taxon>
    </lineage>
</organism>
<proteinExistence type="predicted"/>
<dbReference type="EMBL" id="LAZR01062573">
    <property type="protein sequence ID" value="KKK61242.1"/>
    <property type="molecule type" value="Genomic_DNA"/>
</dbReference>
<dbReference type="GO" id="GO:0000272">
    <property type="term" value="P:polysaccharide catabolic process"/>
    <property type="evidence" value="ECO:0007669"/>
    <property type="project" value="InterPro"/>
</dbReference>
<gene>
    <name evidence="2" type="ORF">LCGC14_3016280</name>
</gene>
<dbReference type="InterPro" id="IPR036439">
    <property type="entry name" value="Dockerin_dom_sf"/>
</dbReference>
<feature type="region of interest" description="Disordered" evidence="1">
    <location>
        <begin position="1"/>
        <end position="20"/>
    </location>
</feature>
<dbReference type="SUPFAM" id="SSF63446">
    <property type="entry name" value="Type I dockerin domain"/>
    <property type="match status" value="1"/>
</dbReference>
<name>A0A0F8WWI8_9ZZZZ</name>
<evidence type="ECO:0000313" key="2">
    <source>
        <dbReference type="EMBL" id="KKK61242.1"/>
    </source>
</evidence>
<evidence type="ECO:0000256" key="1">
    <source>
        <dbReference type="SAM" id="MobiDB-lite"/>
    </source>
</evidence>
<reference evidence="2" key="1">
    <citation type="journal article" date="2015" name="Nature">
        <title>Complex archaea that bridge the gap between prokaryotes and eukaryotes.</title>
        <authorList>
            <person name="Spang A."/>
            <person name="Saw J.H."/>
            <person name="Jorgensen S.L."/>
            <person name="Zaremba-Niedzwiedzka K."/>
            <person name="Martijn J."/>
            <person name="Lind A.E."/>
            <person name="van Eijk R."/>
            <person name="Schleper C."/>
            <person name="Guy L."/>
            <person name="Ettema T.J."/>
        </authorList>
    </citation>
    <scope>NUCLEOTIDE SEQUENCE</scope>
</reference>
<comment type="caution">
    <text evidence="2">The sequence shown here is derived from an EMBL/GenBank/DDBJ whole genome shotgun (WGS) entry which is preliminary data.</text>
</comment>
<accession>A0A0F8WWI8</accession>
<sequence length="78" mass="8297">MDATKTVQIPSAPPAEYWDGDLNTDEAVDIVDLNTVLIDWGKTGGFADARSDADGSGTVDIVDLNTVLIDWGKTGFQP</sequence>
<dbReference type="AlphaFoldDB" id="A0A0F8WWI8"/>
<dbReference type="PROSITE" id="PS00018">
    <property type="entry name" value="EF_HAND_1"/>
    <property type="match status" value="1"/>
</dbReference>
<dbReference type="Gene3D" id="1.10.1330.10">
    <property type="entry name" value="Dockerin domain"/>
    <property type="match status" value="1"/>
</dbReference>
<dbReference type="InterPro" id="IPR018247">
    <property type="entry name" value="EF_Hand_1_Ca_BS"/>
</dbReference>
<evidence type="ECO:0008006" key="3">
    <source>
        <dbReference type="Google" id="ProtNLM"/>
    </source>
</evidence>